<gene>
    <name evidence="1" type="ORF">GCM10011425_10570</name>
</gene>
<sequence>MNEEEFLALRLQHKPEKVQALFIADGLPVNNRYFYLKNSSMFRAVKDAYTQVFGDFKDNDEFLKFFKEMGGYFESLTILPIKYLPPKEQAKAREEGIEPLAKKLAEMQPRLIVISLKTIEKYAREAIQLSGITSVEHIAVTPFPVKSMVNVNNCINGIVTALKAVEWEE</sequence>
<protein>
    <submittedName>
        <fullName evidence="1">Uncharacterized protein</fullName>
    </submittedName>
</protein>
<dbReference type="RefSeq" id="WP_188414531.1">
    <property type="nucleotide sequence ID" value="NZ_BMDO01000002.1"/>
</dbReference>
<dbReference type="EMBL" id="BMDO01000002">
    <property type="protein sequence ID" value="GGI49845.1"/>
    <property type="molecule type" value="Genomic_DNA"/>
</dbReference>
<name>A0A917J8H9_9SPHI</name>
<accession>A0A917J8H9</accession>
<proteinExistence type="predicted"/>
<reference evidence="1" key="1">
    <citation type="journal article" date="2014" name="Int. J. Syst. Evol. Microbiol.">
        <title>Complete genome sequence of Corynebacterium casei LMG S-19264T (=DSM 44701T), isolated from a smear-ripened cheese.</title>
        <authorList>
            <consortium name="US DOE Joint Genome Institute (JGI-PGF)"/>
            <person name="Walter F."/>
            <person name="Albersmeier A."/>
            <person name="Kalinowski J."/>
            <person name="Ruckert C."/>
        </authorList>
    </citation>
    <scope>NUCLEOTIDE SEQUENCE</scope>
    <source>
        <strain evidence="1">CCM 8711</strain>
    </source>
</reference>
<organism evidence="1 2">
    <name type="scientific">Mucilaginibacter galii</name>
    <dbReference type="NCBI Taxonomy" id="2005073"/>
    <lineage>
        <taxon>Bacteria</taxon>
        <taxon>Pseudomonadati</taxon>
        <taxon>Bacteroidota</taxon>
        <taxon>Sphingobacteriia</taxon>
        <taxon>Sphingobacteriales</taxon>
        <taxon>Sphingobacteriaceae</taxon>
        <taxon>Mucilaginibacter</taxon>
    </lineage>
</organism>
<dbReference type="AlphaFoldDB" id="A0A917J8H9"/>
<keyword evidence="2" id="KW-1185">Reference proteome</keyword>
<evidence type="ECO:0000313" key="1">
    <source>
        <dbReference type="EMBL" id="GGI49845.1"/>
    </source>
</evidence>
<comment type="caution">
    <text evidence="1">The sequence shown here is derived from an EMBL/GenBank/DDBJ whole genome shotgun (WGS) entry which is preliminary data.</text>
</comment>
<dbReference type="Proteomes" id="UP000662074">
    <property type="component" value="Unassembled WGS sequence"/>
</dbReference>
<reference evidence="1" key="2">
    <citation type="submission" date="2020-09" db="EMBL/GenBank/DDBJ databases">
        <authorList>
            <person name="Sun Q."/>
            <person name="Sedlacek I."/>
        </authorList>
    </citation>
    <scope>NUCLEOTIDE SEQUENCE</scope>
    <source>
        <strain evidence="1">CCM 8711</strain>
    </source>
</reference>
<evidence type="ECO:0000313" key="2">
    <source>
        <dbReference type="Proteomes" id="UP000662074"/>
    </source>
</evidence>